<dbReference type="SUPFAM" id="SSF53328">
    <property type="entry name" value="Formyltransferase"/>
    <property type="match status" value="1"/>
</dbReference>
<comment type="catalytic activity">
    <reaction evidence="5">
        <text>L-methionyl-tRNA(fMet) + (6R)-10-formyltetrahydrofolate = N-formyl-L-methionyl-tRNA(fMet) + (6S)-5,6,7,8-tetrahydrofolate + H(+)</text>
        <dbReference type="Rhea" id="RHEA:24380"/>
        <dbReference type="Rhea" id="RHEA-COMP:9952"/>
        <dbReference type="Rhea" id="RHEA-COMP:9953"/>
        <dbReference type="ChEBI" id="CHEBI:15378"/>
        <dbReference type="ChEBI" id="CHEBI:57453"/>
        <dbReference type="ChEBI" id="CHEBI:78530"/>
        <dbReference type="ChEBI" id="CHEBI:78844"/>
        <dbReference type="ChEBI" id="CHEBI:195366"/>
        <dbReference type="EC" id="2.1.2.9"/>
    </reaction>
</comment>
<dbReference type="HAMAP" id="MF_00182">
    <property type="entry name" value="Formyl_trans"/>
    <property type="match status" value="1"/>
</dbReference>
<evidence type="ECO:0000259" key="7">
    <source>
        <dbReference type="Pfam" id="PF02911"/>
    </source>
</evidence>
<dbReference type="PANTHER" id="PTHR11138">
    <property type="entry name" value="METHIONYL-TRNA FORMYLTRANSFERASE"/>
    <property type="match status" value="1"/>
</dbReference>
<sequence>MKIVYMGTPEFSVGPLEALLAAGHTVTAAVTQPDRPKGRGGKVQITPVKACAQKHGIPVFTPSRIREKEAVETLKGFEADVYVVAAFGQILSQEILDLPRYGCLNIHASLLPKYRGAAPIEWAILNGETETGVTIMQMDAGVDTGDMLLKEAVPIGDSETDESLYERLSGLGSRLIAEALLRLEEGSLTPEKQDGAQSCYAKMLTKDMGKIDWNRPASCLDRQVRGLYSWPGAFTGYGGKILKIRAAQADPEAPDGEPGTVSRVTKDAIWVNAGEGKLILKEVQLEGKKRMAVKDFLLGCKIGKGERFQCL</sequence>
<dbReference type="Gene3D" id="3.40.50.12230">
    <property type="match status" value="1"/>
</dbReference>
<dbReference type="GO" id="GO:0005829">
    <property type="term" value="C:cytosol"/>
    <property type="evidence" value="ECO:0007669"/>
    <property type="project" value="TreeGrafter"/>
</dbReference>
<dbReference type="AlphaFoldDB" id="A0A9D2MPN7"/>
<dbReference type="InterPro" id="IPR001555">
    <property type="entry name" value="GART_AS"/>
</dbReference>
<dbReference type="InterPro" id="IPR041711">
    <property type="entry name" value="Met-tRNA-FMT_N"/>
</dbReference>
<dbReference type="InterPro" id="IPR005794">
    <property type="entry name" value="Fmt"/>
</dbReference>
<evidence type="ECO:0000256" key="2">
    <source>
        <dbReference type="ARBA" id="ARBA00012261"/>
    </source>
</evidence>
<accession>A0A9D2MPN7</accession>
<evidence type="ECO:0000256" key="4">
    <source>
        <dbReference type="ARBA" id="ARBA00022917"/>
    </source>
</evidence>
<comment type="similarity">
    <text evidence="1 5">Belongs to the Fmt family.</text>
</comment>
<dbReference type="SUPFAM" id="SSF50486">
    <property type="entry name" value="FMT C-terminal domain-like"/>
    <property type="match status" value="1"/>
</dbReference>
<reference evidence="8" key="2">
    <citation type="submission" date="2021-04" db="EMBL/GenBank/DDBJ databases">
        <authorList>
            <person name="Gilroy R."/>
        </authorList>
    </citation>
    <scope>NUCLEOTIDE SEQUENCE</scope>
    <source>
        <strain evidence="8">USAMLcec3-2134</strain>
    </source>
</reference>
<dbReference type="PROSITE" id="PS00373">
    <property type="entry name" value="GART"/>
    <property type="match status" value="1"/>
</dbReference>
<gene>
    <name evidence="5 8" type="primary">fmt</name>
    <name evidence="8" type="ORF">H9763_04000</name>
</gene>
<evidence type="ECO:0000256" key="3">
    <source>
        <dbReference type="ARBA" id="ARBA00022679"/>
    </source>
</evidence>
<proteinExistence type="inferred from homology"/>
<evidence type="ECO:0000256" key="1">
    <source>
        <dbReference type="ARBA" id="ARBA00010699"/>
    </source>
</evidence>
<dbReference type="CDD" id="cd08704">
    <property type="entry name" value="Met_tRNA_FMT_C"/>
    <property type="match status" value="1"/>
</dbReference>
<dbReference type="EC" id="2.1.2.9" evidence="2 5"/>
<organism evidence="8 9">
    <name type="scientific">Candidatus Eisenbergiella merdigallinarum</name>
    <dbReference type="NCBI Taxonomy" id="2838552"/>
    <lineage>
        <taxon>Bacteria</taxon>
        <taxon>Bacillati</taxon>
        <taxon>Bacillota</taxon>
        <taxon>Clostridia</taxon>
        <taxon>Lachnospirales</taxon>
        <taxon>Lachnospiraceae</taxon>
        <taxon>Eisenbergiella</taxon>
    </lineage>
</organism>
<dbReference type="CDD" id="cd08646">
    <property type="entry name" value="FMT_core_Met-tRNA-FMT_N"/>
    <property type="match status" value="1"/>
</dbReference>
<feature type="domain" description="Formyl transferase C-terminal" evidence="7">
    <location>
        <begin position="204"/>
        <end position="299"/>
    </location>
</feature>
<comment type="function">
    <text evidence="5">Attaches a formyl group to the free amino group of methionyl-tRNA(fMet). The formyl group appears to play a dual role in the initiator identity of N-formylmethionyl-tRNA by promoting its recognition by IF2 and preventing the misappropriation of this tRNA by the elongation apparatus.</text>
</comment>
<dbReference type="FunFam" id="3.40.50.12230:FF:000001">
    <property type="entry name" value="Methionyl-tRNA formyltransferase"/>
    <property type="match status" value="1"/>
</dbReference>
<evidence type="ECO:0000259" key="6">
    <source>
        <dbReference type="Pfam" id="PF00551"/>
    </source>
</evidence>
<evidence type="ECO:0000313" key="8">
    <source>
        <dbReference type="EMBL" id="HJB90617.1"/>
    </source>
</evidence>
<reference evidence="8" key="1">
    <citation type="journal article" date="2021" name="PeerJ">
        <title>Extensive microbial diversity within the chicken gut microbiome revealed by metagenomics and culture.</title>
        <authorList>
            <person name="Gilroy R."/>
            <person name="Ravi A."/>
            <person name="Getino M."/>
            <person name="Pursley I."/>
            <person name="Horton D.L."/>
            <person name="Alikhan N.F."/>
            <person name="Baker D."/>
            <person name="Gharbi K."/>
            <person name="Hall N."/>
            <person name="Watson M."/>
            <person name="Adriaenssens E.M."/>
            <person name="Foster-Nyarko E."/>
            <person name="Jarju S."/>
            <person name="Secka A."/>
            <person name="Antonio M."/>
            <person name="Oren A."/>
            <person name="Chaudhuri R.R."/>
            <person name="La Ragione R."/>
            <person name="Hildebrand F."/>
            <person name="Pallen M.J."/>
        </authorList>
    </citation>
    <scope>NUCLEOTIDE SEQUENCE</scope>
    <source>
        <strain evidence="8">USAMLcec3-2134</strain>
    </source>
</reference>
<protein>
    <recommendedName>
        <fullName evidence="2 5">Methionyl-tRNA formyltransferase</fullName>
        <ecNumber evidence="2 5">2.1.2.9</ecNumber>
    </recommendedName>
</protein>
<dbReference type="Pfam" id="PF02911">
    <property type="entry name" value="Formyl_trans_C"/>
    <property type="match status" value="1"/>
</dbReference>
<dbReference type="Proteomes" id="UP000886883">
    <property type="component" value="Unassembled WGS sequence"/>
</dbReference>
<dbReference type="InterPro" id="IPR002376">
    <property type="entry name" value="Formyl_transf_N"/>
</dbReference>
<dbReference type="EMBL" id="DWXE01000012">
    <property type="protein sequence ID" value="HJB90617.1"/>
    <property type="molecule type" value="Genomic_DNA"/>
</dbReference>
<keyword evidence="4 5" id="KW-0648">Protein biosynthesis</keyword>
<dbReference type="InterPro" id="IPR005793">
    <property type="entry name" value="Formyl_trans_C"/>
</dbReference>
<name>A0A9D2MPN7_9FIRM</name>
<evidence type="ECO:0000256" key="5">
    <source>
        <dbReference type="HAMAP-Rule" id="MF_00182"/>
    </source>
</evidence>
<dbReference type="GO" id="GO:0004479">
    <property type="term" value="F:methionyl-tRNA formyltransferase activity"/>
    <property type="evidence" value="ECO:0007669"/>
    <property type="project" value="UniProtKB-UniRule"/>
</dbReference>
<dbReference type="Pfam" id="PF00551">
    <property type="entry name" value="Formyl_trans_N"/>
    <property type="match status" value="1"/>
</dbReference>
<comment type="caution">
    <text evidence="8">The sequence shown here is derived from an EMBL/GenBank/DDBJ whole genome shotgun (WGS) entry which is preliminary data.</text>
</comment>
<dbReference type="NCBIfam" id="TIGR00460">
    <property type="entry name" value="fmt"/>
    <property type="match status" value="1"/>
</dbReference>
<dbReference type="InterPro" id="IPR044135">
    <property type="entry name" value="Met-tRNA-FMT_C"/>
</dbReference>
<dbReference type="PANTHER" id="PTHR11138:SF5">
    <property type="entry name" value="METHIONYL-TRNA FORMYLTRANSFERASE, MITOCHONDRIAL"/>
    <property type="match status" value="1"/>
</dbReference>
<feature type="binding site" evidence="5">
    <location>
        <begin position="109"/>
        <end position="112"/>
    </location>
    <ligand>
        <name>(6S)-5,6,7,8-tetrahydrofolate</name>
        <dbReference type="ChEBI" id="CHEBI:57453"/>
    </ligand>
</feature>
<dbReference type="InterPro" id="IPR011034">
    <property type="entry name" value="Formyl_transferase-like_C_sf"/>
</dbReference>
<keyword evidence="3 5" id="KW-0808">Transferase</keyword>
<feature type="domain" description="Formyl transferase N-terminal" evidence="6">
    <location>
        <begin position="1"/>
        <end position="180"/>
    </location>
</feature>
<evidence type="ECO:0000313" key="9">
    <source>
        <dbReference type="Proteomes" id="UP000886883"/>
    </source>
</evidence>
<dbReference type="InterPro" id="IPR036477">
    <property type="entry name" value="Formyl_transf_N_sf"/>
</dbReference>